<feature type="compositionally biased region" description="Basic and acidic residues" evidence="1">
    <location>
        <begin position="131"/>
        <end position="141"/>
    </location>
</feature>
<feature type="compositionally biased region" description="Pro residues" evidence="1">
    <location>
        <begin position="265"/>
        <end position="283"/>
    </location>
</feature>
<feature type="compositionally biased region" description="Pro residues" evidence="1">
    <location>
        <begin position="219"/>
        <end position="254"/>
    </location>
</feature>
<feature type="region of interest" description="Disordered" evidence="1">
    <location>
        <begin position="351"/>
        <end position="442"/>
    </location>
</feature>
<evidence type="ECO:0000256" key="1">
    <source>
        <dbReference type="SAM" id="MobiDB-lite"/>
    </source>
</evidence>
<feature type="compositionally biased region" description="Polar residues" evidence="1">
    <location>
        <begin position="470"/>
        <end position="480"/>
    </location>
</feature>
<organism evidence="2">
    <name type="scientific">Cryptosporidium canis</name>
    <dbReference type="NCBI Taxonomy" id="195482"/>
    <lineage>
        <taxon>Eukaryota</taxon>
        <taxon>Sar</taxon>
        <taxon>Alveolata</taxon>
        <taxon>Apicomplexa</taxon>
        <taxon>Conoidasida</taxon>
        <taxon>Coccidia</taxon>
        <taxon>Eucoccidiorida</taxon>
        <taxon>Eimeriorina</taxon>
        <taxon>Cryptosporidiidae</taxon>
        <taxon>Cryptosporidium</taxon>
    </lineage>
</organism>
<feature type="compositionally biased region" description="Polar residues" evidence="1">
    <location>
        <begin position="363"/>
        <end position="374"/>
    </location>
</feature>
<comment type="caution">
    <text evidence="2">The sequence shown here is derived from an EMBL/GenBank/DDBJ whole genome shotgun (WGS) entry which is preliminary data.</text>
</comment>
<accession>A0A9D5DIA2</accession>
<evidence type="ECO:0000313" key="2">
    <source>
        <dbReference type="EMBL" id="KAJ1608179.1"/>
    </source>
</evidence>
<sequence length="512" mass="56153">MISSYYRIMFTILIPITLIVVYDDIVTRGSSLVNYVSEYSLVKLRYPKNRRNNKGCCCSCNADDKDDNVGSDTRVNSRNNDCQPLRSCLRSGPSRNLNVRFNEVDGGHPGDTNHPKQRPHGHCVSNGQLIDGRDPHPRKNSIENPPSAYFPQGPTYLDEEEEEKEDGCSSSRFCSCKRKKKHYTNPYANYDGGRSTIFHPQTSEDSNPQHAISNTPESPSIPPPPFYPPPPPPFPPQPATAAPSLPPARSPSPPLSRSASFAPADTPPSPQTPHSPPTSPPLPHELIYKLLTSEDHMPSPIPPRATKKHPIRPPNQPENSFSPEDIMNGFLSLRSTGSIFLPVNSVITNRNGKWPCDDDLNSPEDTNQNIQGTIKPNGKDPVVPVPQRPATSTLQRPIGPSIPKHKGPTLPKPKEQGKPEPHIPHRLSNVSKNKKDPNSKVTKLAEQLHEAISAAFTNPLHKGISVTTLFKQRGQESNDIPQPPVPEVEVPHSHSEPVDAPETGASGGDNQG</sequence>
<gene>
    <name evidence="2" type="ORF">OJ253_2024</name>
</gene>
<proteinExistence type="predicted"/>
<feature type="region of interest" description="Disordered" evidence="1">
    <location>
        <begin position="470"/>
        <end position="512"/>
    </location>
</feature>
<feature type="compositionally biased region" description="Basic and acidic residues" evidence="1">
    <location>
        <begin position="412"/>
        <end position="423"/>
    </location>
</feature>
<feature type="compositionally biased region" description="Low complexity" evidence="1">
    <location>
        <begin position="255"/>
        <end position="264"/>
    </location>
</feature>
<protein>
    <submittedName>
        <fullName evidence="2">Uncharacterized protein</fullName>
    </submittedName>
</protein>
<reference evidence="2" key="1">
    <citation type="submission" date="2022-10" db="EMBL/GenBank/DDBJ databases">
        <title>Adaptive evolution leads to modifications in subtelomeric GC content in a zoonotic Cryptosporidium species.</title>
        <authorList>
            <person name="Li J."/>
            <person name="Feng Y."/>
            <person name="Xiao L."/>
        </authorList>
    </citation>
    <scope>NUCLEOTIDE SEQUENCE</scope>
    <source>
        <strain evidence="2">33844</strain>
    </source>
</reference>
<name>A0A9D5DIA2_9CRYT</name>
<feature type="compositionally biased region" description="Polar residues" evidence="1">
    <location>
        <begin position="198"/>
        <end position="215"/>
    </location>
</feature>
<feature type="compositionally biased region" description="Basic and acidic residues" evidence="1">
    <location>
        <begin position="102"/>
        <end position="114"/>
    </location>
</feature>
<dbReference type="AlphaFoldDB" id="A0A9D5DIA2"/>
<dbReference type="Proteomes" id="UP001067231">
    <property type="component" value="Unassembled WGS sequence"/>
</dbReference>
<dbReference type="OrthoDB" id="10447740at2759"/>
<dbReference type="EMBL" id="JAPCXC010000047">
    <property type="protein sequence ID" value="KAJ1608179.1"/>
    <property type="molecule type" value="Genomic_DNA"/>
</dbReference>
<feature type="region of interest" description="Disordered" evidence="1">
    <location>
        <begin position="184"/>
        <end position="326"/>
    </location>
</feature>
<feature type="region of interest" description="Disordered" evidence="1">
    <location>
        <begin position="93"/>
        <end position="172"/>
    </location>
</feature>